<comment type="caution">
    <text evidence="1">The sequence shown here is derived from an EMBL/GenBank/DDBJ whole genome shotgun (WGS) entry which is preliminary data.</text>
</comment>
<proteinExistence type="predicted"/>
<reference evidence="1 2" key="1">
    <citation type="submission" date="2019-03" db="EMBL/GenBank/DDBJ databases">
        <title>Single cell metagenomics reveals metabolic interactions within the superorganism composed of flagellate Streblomastix strix and complex community of Bacteroidetes bacteria on its surface.</title>
        <authorList>
            <person name="Treitli S.C."/>
            <person name="Kolisko M."/>
            <person name="Husnik F."/>
            <person name="Keeling P."/>
            <person name="Hampl V."/>
        </authorList>
    </citation>
    <scope>NUCLEOTIDE SEQUENCE [LARGE SCALE GENOMIC DNA]</scope>
    <source>
        <strain evidence="1">ST1C</strain>
    </source>
</reference>
<dbReference type="EMBL" id="SNRW01035106">
    <property type="protein sequence ID" value="KAA6355138.1"/>
    <property type="molecule type" value="Genomic_DNA"/>
</dbReference>
<feature type="non-terminal residue" evidence="1">
    <location>
        <position position="1"/>
    </location>
</feature>
<gene>
    <name evidence="1" type="ORF">EZS28_049335</name>
</gene>
<evidence type="ECO:0000313" key="1">
    <source>
        <dbReference type="EMBL" id="KAA6355138.1"/>
    </source>
</evidence>
<accession>A0A5J4TA46</accession>
<sequence length="125" mass="13326">CACDSDLTDHTECEADKAYPLLIDCNGVHGSSVKPNTCKCIDGYTPTGCSCSKNTASLEGVPPEQCTCPRNTDLNQLDLIPPEQCECLDEDDPKVEISCPISRKCSSEDLQSTPCLCSAGFNESG</sequence>
<dbReference type="OrthoDB" id="10268124at2759"/>
<name>A0A5J4TA46_9EUKA</name>
<dbReference type="AlphaFoldDB" id="A0A5J4TA46"/>
<dbReference type="Proteomes" id="UP000324800">
    <property type="component" value="Unassembled WGS sequence"/>
</dbReference>
<protein>
    <submittedName>
        <fullName evidence="1">Uncharacterized protein</fullName>
    </submittedName>
</protein>
<evidence type="ECO:0000313" key="2">
    <source>
        <dbReference type="Proteomes" id="UP000324800"/>
    </source>
</evidence>
<organism evidence="1 2">
    <name type="scientific">Streblomastix strix</name>
    <dbReference type="NCBI Taxonomy" id="222440"/>
    <lineage>
        <taxon>Eukaryota</taxon>
        <taxon>Metamonada</taxon>
        <taxon>Preaxostyla</taxon>
        <taxon>Oxymonadida</taxon>
        <taxon>Streblomastigidae</taxon>
        <taxon>Streblomastix</taxon>
    </lineage>
</organism>